<dbReference type="InterPro" id="IPR025004">
    <property type="entry name" value="SenN/SenS"/>
</dbReference>
<evidence type="ECO:0000313" key="2">
    <source>
        <dbReference type="EMBL" id="MFC5463648.1"/>
    </source>
</evidence>
<name>A0ABW0LCN3_9BACI</name>
<dbReference type="EMBL" id="JBHSMC010000001">
    <property type="protein sequence ID" value="MFC5463648.1"/>
    <property type="molecule type" value="Genomic_DNA"/>
</dbReference>
<dbReference type="RefSeq" id="WP_144920928.1">
    <property type="nucleotide sequence ID" value="NZ_JBHSMC010000001.1"/>
</dbReference>
<dbReference type="Proteomes" id="UP001596147">
    <property type="component" value="Unassembled WGS sequence"/>
</dbReference>
<accession>A0ABW0LCN3</accession>
<comment type="caution">
    <text evidence="2">The sequence shown here is derived from an EMBL/GenBank/DDBJ whole genome shotgun (WGS) entry which is preliminary data.</text>
</comment>
<reference evidence="3" key="1">
    <citation type="journal article" date="2019" name="Int. J. Syst. Evol. Microbiol.">
        <title>The Global Catalogue of Microorganisms (GCM) 10K type strain sequencing project: providing services to taxonomists for standard genome sequencing and annotation.</title>
        <authorList>
            <consortium name="The Broad Institute Genomics Platform"/>
            <consortium name="The Broad Institute Genome Sequencing Center for Infectious Disease"/>
            <person name="Wu L."/>
            <person name="Ma J."/>
        </authorList>
    </citation>
    <scope>NUCLEOTIDE SEQUENCE [LARGE SCALE GENOMIC DNA]</scope>
    <source>
        <strain evidence="3">CGMCC 1.12237</strain>
    </source>
</reference>
<keyword evidence="1" id="KW-0175">Coiled coil</keyword>
<organism evidence="2 3">
    <name type="scientific">Lederbergia graminis</name>
    <dbReference type="NCBI Taxonomy" id="735518"/>
    <lineage>
        <taxon>Bacteria</taxon>
        <taxon>Bacillati</taxon>
        <taxon>Bacillota</taxon>
        <taxon>Bacilli</taxon>
        <taxon>Bacillales</taxon>
        <taxon>Bacillaceae</taxon>
        <taxon>Lederbergia</taxon>
    </lineage>
</organism>
<gene>
    <name evidence="2" type="ORF">ACFPM4_02640</name>
</gene>
<evidence type="ECO:0000313" key="3">
    <source>
        <dbReference type="Proteomes" id="UP001596147"/>
    </source>
</evidence>
<keyword evidence="3" id="KW-1185">Reference proteome</keyword>
<proteinExistence type="predicted"/>
<dbReference type="Pfam" id="PF13040">
    <property type="entry name" value="Fur_reg_FbpB"/>
    <property type="match status" value="1"/>
</dbReference>
<protein>
    <submittedName>
        <fullName evidence="2">FbpB family small basic protein</fullName>
    </submittedName>
</protein>
<feature type="coiled-coil region" evidence="1">
    <location>
        <begin position="10"/>
        <end position="40"/>
    </location>
</feature>
<evidence type="ECO:0000256" key="1">
    <source>
        <dbReference type="SAM" id="Coils"/>
    </source>
</evidence>
<sequence>MRRPIKKSFSELVQENKQELLRDSEALERIEEKLEEKQLRKA</sequence>